<evidence type="ECO:0000313" key="5">
    <source>
        <dbReference type="EMBL" id="MDX5993742.1"/>
    </source>
</evidence>
<reference evidence="5 8" key="2">
    <citation type="submission" date="2023-11" db="EMBL/GenBank/DDBJ databases">
        <title>MicrobeMod: A computational toolkit for identifying prokaryotic methylation and restriction-modification with nanopore sequencing.</title>
        <authorList>
            <person name="Crits-Christoph A."/>
            <person name="Kang S.C."/>
            <person name="Lee H."/>
            <person name="Ostrov N."/>
        </authorList>
    </citation>
    <scope>NUCLEOTIDE SEQUENCE [LARGE SCALE GENOMIC DNA]</scope>
    <source>
        <strain evidence="5 8">ATCC BAA-571</strain>
    </source>
</reference>
<evidence type="ECO:0000256" key="1">
    <source>
        <dbReference type="ARBA" id="ARBA00023015"/>
    </source>
</evidence>
<dbReference type="AlphaFoldDB" id="A0A1G7HHK7"/>
<dbReference type="Pfam" id="PF12833">
    <property type="entry name" value="HTH_18"/>
    <property type="match status" value="1"/>
</dbReference>
<protein>
    <submittedName>
        <fullName evidence="5">AraC family transcriptional regulator ligand-binding domain-containing protein</fullName>
    </submittedName>
    <submittedName>
        <fullName evidence="6">AraC-type DNA-binding protein</fullName>
    </submittedName>
</protein>
<dbReference type="OrthoDB" id="5582699at2"/>
<dbReference type="RefSeq" id="WP_074679743.1">
    <property type="nucleotide sequence ID" value="NZ_CBCSET010000007.1"/>
</dbReference>
<evidence type="ECO:0000313" key="8">
    <source>
        <dbReference type="Proteomes" id="UP001278050"/>
    </source>
</evidence>
<sequence length="343" mass="39186">MAVKGSWYERDSRFIAAHHQPALLLDLALARELDSHRLLRGSGLFHEDILSGQARISPQQFLQLIDNARRLLDADDSSFLFGQRLLPGHYGAASQALQQAADLQQALELLVRLRALLSPLLAPRLLLDEQRVYIVWLDACGCGEQRRFLLEASMTALASCSRWLAGERLPWQFEFAHEQPRYIEQYWVHLGEDVAFARQVDMMSLPREYLTRPWPGASLTAGQVAEQQSLAQLEALGFSASLLDRLYDHLHEQIRETPNLDKVAQVFAMSPATLKRKLGKHDSHFQEQLDLVRKHVALYLYRVKGYSNDEVAAYLQFHDSTNFRRSFKRWTGLSPSALRQLLG</sequence>
<proteinExistence type="predicted"/>
<dbReference type="EMBL" id="FNAE01000005">
    <property type="protein sequence ID" value="SDE99905.1"/>
    <property type="molecule type" value="Genomic_DNA"/>
</dbReference>
<dbReference type="PROSITE" id="PS01124">
    <property type="entry name" value="HTH_ARAC_FAMILY_2"/>
    <property type="match status" value="1"/>
</dbReference>
<dbReference type="SUPFAM" id="SSF46689">
    <property type="entry name" value="Homeodomain-like"/>
    <property type="match status" value="1"/>
</dbReference>
<evidence type="ECO:0000256" key="2">
    <source>
        <dbReference type="ARBA" id="ARBA00023125"/>
    </source>
</evidence>
<dbReference type="GO" id="GO:0005829">
    <property type="term" value="C:cytosol"/>
    <property type="evidence" value="ECO:0007669"/>
    <property type="project" value="TreeGrafter"/>
</dbReference>
<keyword evidence="8" id="KW-1185">Reference proteome</keyword>
<evidence type="ECO:0000313" key="7">
    <source>
        <dbReference type="Proteomes" id="UP000182413"/>
    </source>
</evidence>
<reference evidence="6 7" key="1">
    <citation type="submission" date="2016-10" db="EMBL/GenBank/DDBJ databases">
        <authorList>
            <person name="de Groot N.N."/>
        </authorList>
    </citation>
    <scope>NUCLEOTIDE SEQUENCE [LARGE SCALE GENOMIC DNA]</scope>
    <source>
        <strain evidence="6 7">JCM 10630</strain>
    </source>
</reference>
<name>A0A1G7HHK7_9GAMM</name>
<evidence type="ECO:0000313" key="6">
    <source>
        <dbReference type="EMBL" id="SDE99905.1"/>
    </source>
</evidence>
<keyword evidence="2 6" id="KW-0238">DNA-binding</keyword>
<dbReference type="InterPro" id="IPR018060">
    <property type="entry name" value="HTH_AraC"/>
</dbReference>
<dbReference type="Gene3D" id="1.10.10.60">
    <property type="entry name" value="Homeodomain-like"/>
    <property type="match status" value="1"/>
</dbReference>
<keyword evidence="3" id="KW-0804">Transcription</keyword>
<dbReference type="Proteomes" id="UP000182413">
    <property type="component" value="Unassembled WGS sequence"/>
</dbReference>
<dbReference type="Proteomes" id="UP001278050">
    <property type="component" value="Unassembled WGS sequence"/>
</dbReference>
<dbReference type="EMBL" id="JAWXXP010000001">
    <property type="protein sequence ID" value="MDX5993742.1"/>
    <property type="molecule type" value="Genomic_DNA"/>
</dbReference>
<feature type="domain" description="HTH araC/xylS-type" evidence="4">
    <location>
        <begin position="244"/>
        <end position="341"/>
    </location>
</feature>
<dbReference type="SMART" id="SM00342">
    <property type="entry name" value="HTH_ARAC"/>
    <property type="match status" value="1"/>
</dbReference>
<dbReference type="InterPro" id="IPR009057">
    <property type="entry name" value="Homeodomain-like_sf"/>
</dbReference>
<dbReference type="GO" id="GO:0003700">
    <property type="term" value="F:DNA-binding transcription factor activity"/>
    <property type="evidence" value="ECO:0007669"/>
    <property type="project" value="InterPro"/>
</dbReference>
<dbReference type="GO" id="GO:0000976">
    <property type="term" value="F:transcription cis-regulatory region binding"/>
    <property type="evidence" value="ECO:0007669"/>
    <property type="project" value="TreeGrafter"/>
</dbReference>
<dbReference type="Pfam" id="PF12625">
    <property type="entry name" value="Arabinose_bd"/>
    <property type="match status" value="1"/>
</dbReference>
<dbReference type="PANTHER" id="PTHR47894">
    <property type="entry name" value="HTH-TYPE TRANSCRIPTIONAL REGULATOR GADX"/>
    <property type="match status" value="1"/>
</dbReference>
<accession>A0A1G7HHK7</accession>
<organism evidence="6 7">
    <name type="scientific">Ectopseudomonas alcaliphila</name>
    <dbReference type="NCBI Taxonomy" id="101564"/>
    <lineage>
        <taxon>Bacteria</taxon>
        <taxon>Pseudomonadati</taxon>
        <taxon>Pseudomonadota</taxon>
        <taxon>Gammaproteobacteria</taxon>
        <taxon>Pseudomonadales</taxon>
        <taxon>Pseudomonadaceae</taxon>
        <taxon>Ectopseudomonas</taxon>
    </lineage>
</organism>
<keyword evidence="1" id="KW-0805">Transcription regulation</keyword>
<gene>
    <name evidence="6" type="ORF">SAMN05216575_10594</name>
    <name evidence="5" type="ORF">SIM71_16860</name>
</gene>
<evidence type="ECO:0000256" key="3">
    <source>
        <dbReference type="ARBA" id="ARBA00023163"/>
    </source>
</evidence>
<dbReference type="PANTHER" id="PTHR47894:SF1">
    <property type="entry name" value="HTH-TYPE TRANSCRIPTIONAL REGULATOR VQSM"/>
    <property type="match status" value="1"/>
</dbReference>
<dbReference type="InterPro" id="IPR032687">
    <property type="entry name" value="AraC-type_N"/>
</dbReference>
<evidence type="ECO:0000259" key="4">
    <source>
        <dbReference type="PROSITE" id="PS01124"/>
    </source>
</evidence>